<dbReference type="eggNOG" id="ENOG502RH2U">
    <property type="taxonomic scope" value="Eukaryota"/>
</dbReference>
<accession>V9EEY2</accession>
<dbReference type="EMBL" id="ANIZ01003016">
    <property type="protein sequence ID" value="ETI36607.1"/>
    <property type="molecule type" value="Genomic_DNA"/>
</dbReference>
<dbReference type="AlphaFoldDB" id="V9EEY2"/>
<gene>
    <name evidence="1" type="ORF">F443_17299</name>
</gene>
<name>V9EEY2_PHYNI</name>
<reference evidence="1 2" key="1">
    <citation type="submission" date="2013-11" db="EMBL/GenBank/DDBJ databases">
        <title>The Genome Sequence of Phytophthora parasitica P1569.</title>
        <authorList>
            <consortium name="The Broad Institute Genomics Platform"/>
            <person name="Russ C."/>
            <person name="Tyler B."/>
            <person name="Panabieres F."/>
            <person name="Shan W."/>
            <person name="Tripathy S."/>
            <person name="Grunwald N."/>
            <person name="Machado M."/>
            <person name="Johnson C.S."/>
            <person name="Arredondo F."/>
            <person name="Hong C."/>
            <person name="Coffey M."/>
            <person name="Young S.K."/>
            <person name="Zeng Q."/>
            <person name="Gargeya S."/>
            <person name="Fitzgerald M."/>
            <person name="Abouelleil A."/>
            <person name="Alvarado L."/>
            <person name="Chapman S.B."/>
            <person name="Gainer-Dewar J."/>
            <person name="Goldberg J."/>
            <person name="Griggs A."/>
            <person name="Gujja S."/>
            <person name="Hansen M."/>
            <person name="Howarth C."/>
            <person name="Imamovic A."/>
            <person name="Ireland A."/>
            <person name="Larimer J."/>
            <person name="McCowan C."/>
            <person name="Murphy C."/>
            <person name="Pearson M."/>
            <person name="Poon T.W."/>
            <person name="Priest M."/>
            <person name="Roberts A."/>
            <person name="Saif S."/>
            <person name="Shea T."/>
            <person name="Sykes S."/>
            <person name="Wortman J."/>
            <person name="Nusbaum C."/>
            <person name="Birren B."/>
        </authorList>
    </citation>
    <scope>NUCLEOTIDE SEQUENCE [LARGE SCALE GENOMIC DNA]</scope>
    <source>
        <strain evidence="1 2">P1569</strain>
    </source>
</reference>
<proteinExistence type="predicted"/>
<dbReference type="HOGENOM" id="CLU_1374626_0_0_1"/>
<dbReference type="OrthoDB" id="128763at2759"/>
<sequence length="199" mass="20612">MSSLPPTTNSPVFNSSFFLRSNDYLTIATADKRYQKLGWIGVFSSLAVAVSLDCGSLTIAGAAVDLSSLSGVTAGTVAASKLLMVDANKDISSFRNLTAVNLTGTLLTAAQPNITSIGTLSSLNVSGGLTASTLTGTLSTAAQPNITSLGTLTTGLQTTINNNTTSFASYARWTNSLTTPMNCVLEMSNIAPRTFELEP</sequence>
<dbReference type="Proteomes" id="UP000018721">
    <property type="component" value="Unassembled WGS sequence"/>
</dbReference>
<protein>
    <submittedName>
        <fullName evidence="1">Uncharacterized protein</fullName>
    </submittedName>
</protein>
<evidence type="ECO:0000313" key="1">
    <source>
        <dbReference type="EMBL" id="ETI36607.1"/>
    </source>
</evidence>
<keyword evidence="2" id="KW-1185">Reference proteome</keyword>
<organism evidence="1 2">
    <name type="scientific">Phytophthora nicotianae P1569</name>
    <dbReference type="NCBI Taxonomy" id="1317065"/>
    <lineage>
        <taxon>Eukaryota</taxon>
        <taxon>Sar</taxon>
        <taxon>Stramenopiles</taxon>
        <taxon>Oomycota</taxon>
        <taxon>Peronosporomycetes</taxon>
        <taxon>Peronosporales</taxon>
        <taxon>Peronosporaceae</taxon>
        <taxon>Phytophthora</taxon>
    </lineage>
</organism>
<evidence type="ECO:0000313" key="2">
    <source>
        <dbReference type="Proteomes" id="UP000018721"/>
    </source>
</evidence>
<comment type="caution">
    <text evidence="1">The sequence shown here is derived from an EMBL/GenBank/DDBJ whole genome shotgun (WGS) entry which is preliminary data.</text>
</comment>